<gene>
    <name evidence="2" type="ORF">SCLCIDRAFT_1216516</name>
</gene>
<evidence type="ECO:0000313" key="2">
    <source>
        <dbReference type="EMBL" id="KIM60803.1"/>
    </source>
</evidence>
<evidence type="ECO:0000313" key="3">
    <source>
        <dbReference type="Proteomes" id="UP000053989"/>
    </source>
</evidence>
<reference evidence="3" key="2">
    <citation type="submission" date="2015-01" db="EMBL/GenBank/DDBJ databases">
        <title>Evolutionary Origins and Diversification of the Mycorrhizal Mutualists.</title>
        <authorList>
            <consortium name="DOE Joint Genome Institute"/>
            <consortium name="Mycorrhizal Genomics Consortium"/>
            <person name="Kohler A."/>
            <person name="Kuo A."/>
            <person name="Nagy L.G."/>
            <person name="Floudas D."/>
            <person name="Copeland A."/>
            <person name="Barry K.W."/>
            <person name="Cichocki N."/>
            <person name="Veneault-Fourrey C."/>
            <person name="LaButti K."/>
            <person name="Lindquist E.A."/>
            <person name="Lipzen A."/>
            <person name="Lundell T."/>
            <person name="Morin E."/>
            <person name="Murat C."/>
            <person name="Riley R."/>
            <person name="Ohm R."/>
            <person name="Sun H."/>
            <person name="Tunlid A."/>
            <person name="Henrissat B."/>
            <person name="Grigoriev I.V."/>
            <person name="Hibbett D.S."/>
            <person name="Martin F."/>
        </authorList>
    </citation>
    <scope>NUCLEOTIDE SEQUENCE [LARGE SCALE GENOMIC DNA]</scope>
    <source>
        <strain evidence="3">Foug A</strain>
    </source>
</reference>
<dbReference type="Proteomes" id="UP000053989">
    <property type="component" value="Unassembled WGS sequence"/>
</dbReference>
<dbReference type="EMBL" id="KN822058">
    <property type="protein sequence ID" value="KIM60803.1"/>
    <property type="molecule type" value="Genomic_DNA"/>
</dbReference>
<keyword evidence="3" id="KW-1185">Reference proteome</keyword>
<reference evidence="2 3" key="1">
    <citation type="submission" date="2014-04" db="EMBL/GenBank/DDBJ databases">
        <authorList>
            <consortium name="DOE Joint Genome Institute"/>
            <person name="Kuo A."/>
            <person name="Kohler A."/>
            <person name="Nagy L.G."/>
            <person name="Floudas D."/>
            <person name="Copeland A."/>
            <person name="Barry K.W."/>
            <person name="Cichocki N."/>
            <person name="Veneault-Fourrey C."/>
            <person name="LaButti K."/>
            <person name="Lindquist E.A."/>
            <person name="Lipzen A."/>
            <person name="Lundell T."/>
            <person name="Morin E."/>
            <person name="Murat C."/>
            <person name="Sun H."/>
            <person name="Tunlid A."/>
            <person name="Henrissat B."/>
            <person name="Grigoriev I.V."/>
            <person name="Hibbett D.S."/>
            <person name="Martin F."/>
            <person name="Nordberg H.P."/>
            <person name="Cantor M.N."/>
            <person name="Hua S.X."/>
        </authorList>
    </citation>
    <scope>NUCLEOTIDE SEQUENCE [LARGE SCALE GENOMIC DNA]</scope>
    <source>
        <strain evidence="2 3">Foug A</strain>
    </source>
</reference>
<dbReference type="OrthoDB" id="2957314at2759"/>
<dbReference type="HOGENOM" id="CLU_187870_0_0_1"/>
<protein>
    <submittedName>
        <fullName evidence="2">Uncharacterized protein</fullName>
    </submittedName>
</protein>
<sequence length="87" mass="9062">MVRFLGIAPLLLISHIALVVAAAGVPYLGNSDNVMDIVARSCKSCAQRSARIIRAVPQETFVAHGPHPGCPNGQVCSHSIAGCNPKS</sequence>
<feature type="chain" id="PRO_5002174926" evidence="1">
    <location>
        <begin position="23"/>
        <end position="87"/>
    </location>
</feature>
<dbReference type="InParanoid" id="A0A0C2ZGL1"/>
<accession>A0A0C2ZGL1</accession>
<name>A0A0C2ZGL1_9AGAM</name>
<proteinExistence type="predicted"/>
<feature type="signal peptide" evidence="1">
    <location>
        <begin position="1"/>
        <end position="22"/>
    </location>
</feature>
<keyword evidence="1" id="KW-0732">Signal</keyword>
<organism evidence="2 3">
    <name type="scientific">Scleroderma citrinum Foug A</name>
    <dbReference type="NCBI Taxonomy" id="1036808"/>
    <lineage>
        <taxon>Eukaryota</taxon>
        <taxon>Fungi</taxon>
        <taxon>Dikarya</taxon>
        <taxon>Basidiomycota</taxon>
        <taxon>Agaricomycotina</taxon>
        <taxon>Agaricomycetes</taxon>
        <taxon>Agaricomycetidae</taxon>
        <taxon>Boletales</taxon>
        <taxon>Sclerodermatineae</taxon>
        <taxon>Sclerodermataceae</taxon>
        <taxon>Scleroderma</taxon>
    </lineage>
</organism>
<evidence type="ECO:0000256" key="1">
    <source>
        <dbReference type="SAM" id="SignalP"/>
    </source>
</evidence>
<dbReference type="AlphaFoldDB" id="A0A0C2ZGL1"/>